<reference evidence="2" key="1">
    <citation type="submission" date="2019-12" db="EMBL/GenBank/DDBJ databases">
        <authorList>
            <person name="Scholes J."/>
        </authorList>
    </citation>
    <scope>NUCLEOTIDE SEQUENCE</scope>
</reference>
<proteinExistence type="predicted"/>
<organism evidence="2 3">
    <name type="scientific">Striga hermonthica</name>
    <name type="common">Purple witchweed</name>
    <name type="synonym">Buchnera hermonthica</name>
    <dbReference type="NCBI Taxonomy" id="68872"/>
    <lineage>
        <taxon>Eukaryota</taxon>
        <taxon>Viridiplantae</taxon>
        <taxon>Streptophyta</taxon>
        <taxon>Embryophyta</taxon>
        <taxon>Tracheophyta</taxon>
        <taxon>Spermatophyta</taxon>
        <taxon>Magnoliopsida</taxon>
        <taxon>eudicotyledons</taxon>
        <taxon>Gunneridae</taxon>
        <taxon>Pentapetalae</taxon>
        <taxon>asterids</taxon>
        <taxon>lamiids</taxon>
        <taxon>Lamiales</taxon>
        <taxon>Orobanchaceae</taxon>
        <taxon>Buchnereae</taxon>
        <taxon>Striga</taxon>
    </lineage>
</organism>
<evidence type="ECO:0000313" key="2">
    <source>
        <dbReference type="EMBL" id="CAA0809536.1"/>
    </source>
</evidence>
<feature type="non-terminal residue" evidence="2">
    <location>
        <position position="1"/>
    </location>
</feature>
<protein>
    <submittedName>
        <fullName evidence="2">Uncharacterized protein</fullName>
    </submittedName>
</protein>
<evidence type="ECO:0000313" key="3">
    <source>
        <dbReference type="Proteomes" id="UP001153555"/>
    </source>
</evidence>
<comment type="caution">
    <text evidence="2">The sequence shown here is derived from an EMBL/GenBank/DDBJ whole genome shotgun (WGS) entry which is preliminary data.</text>
</comment>
<feature type="region of interest" description="Disordered" evidence="1">
    <location>
        <begin position="1"/>
        <end position="117"/>
    </location>
</feature>
<dbReference type="AlphaFoldDB" id="A0A9N7R3F9"/>
<evidence type="ECO:0000256" key="1">
    <source>
        <dbReference type="SAM" id="MobiDB-lite"/>
    </source>
</evidence>
<dbReference type="EMBL" id="CACSLK010003813">
    <property type="protein sequence ID" value="CAA0809536.1"/>
    <property type="molecule type" value="Genomic_DNA"/>
</dbReference>
<gene>
    <name evidence="2" type="ORF">SHERM_11541</name>
</gene>
<name>A0A9N7R3F9_STRHE</name>
<dbReference type="Proteomes" id="UP001153555">
    <property type="component" value="Unassembled WGS sequence"/>
</dbReference>
<feature type="compositionally biased region" description="Basic and acidic residues" evidence="1">
    <location>
        <begin position="74"/>
        <end position="86"/>
    </location>
</feature>
<feature type="compositionally biased region" description="Basic and acidic residues" evidence="1">
    <location>
        <begin position="38"/>
        <end position="47"/>
    </location>
</feature>
<accession>A0A9N7R3F9</accession>
<sequence>TVPMTEEGESPRGGVRVTGKSRREPRGSRGGRACFRSSLERGDDQRTEPPITLSRANQDPSTLRPVDPSTLRPVDPKTRRPIDPKTRRPIRLNPRKSLDPSYVIGPSHGIDPSTHPM</sequence>
<keyword evidence="3" id="KW-1185">Reference proteome</keyword>